<feature type="domain" description="Acyl-CoA dehydrogenase/oxidase N-terminal" evidence="8">
    <location>
        <begin position="85"/>
        <end position="194"/>
    </location>
</feature>
<evidence type="ECO:0000259" key="7">
    <source>
        <dbReference type="Pfam" id="PF02770"/>
    </source>
</evidence>
<dbReference type="PANTHER" id="PTHR43884">
    <property type="entry name" value="ACYL-COA DEHYDROGENASE"/>
    <property type="match status" value="1"/>
</dbReference>
<gene>
    <name evidence="9" type="ORF">Aglo03_65540</name>
</gene>
<comment type="caution">
    <text evidence="9">The sequence shown here is derived from an EMBL/GenBank/DDBJ whole genome shotgun (WGS) entry which is preliminary data.</text>
</comment>
<comment type="similarity">
    <text evidence="2 5">Belongs to the acyl-CoA dehydrogenase family.</text>
</comment>
<keyword evidence="10" id="KW-1185">Reference proteome</keyword>
<dbReference type="AlphaFoldDB" id="A0A9W6QSG9"/>
<evidence type="ECO:0000256" key="1">
    <source>
        <dbReference type="ARBA" id="ARBA00001974"/>
    </source>
</evidence>
<evidence type="ECO:0000256" key="2">
    <source>
        <dbReference type="ARBA" id="ARBA00009347"/>
    </source>
</evidence>
<dbReference type="Proteomes" id="UP001165042">
    <property type="component" value="Unassembled WGS sequence"/>
</dbReference>
<dbReference type="Gene3D" id="2.40.110.10">
    <property type="entry name" value="Butyryl-CoA Dehydrogenase, subunit A, domain 2"/>
    <property type="match status" value="1"/>
</dbReference>
<dbReference type="InterPro" id="IPR013786">
    <property type="entry name" value="AcylCoA_DH/ox_N"/>
</dbReference>
<dbReference type="InterPro" id="IPR006089">
    <property type="entry name" value="Acyl-CoA_DH_CS"/>
</dbReference>
<keyword evidence="3 5" id="KW-0285">Flavoprotein</keyword>
<accession>A0A9W6QSG9</accession>
<dbReference type="Pfam" id="PF02770">
    <property type="entry name" value="Acyl-CoA_dh_M"/>
    <property type="match status" value="1"/>
</dbReference>
<dbReference type="Gene3D" id="1.20.140.10">
    <property type="entry name" value="Butyryl-CoA Dehydrogenase, subunit A, domain 3"/>
    <property type="match status" value="1"/>
</dbReference>
<dbReference type="PANTHER" id="PTHR43884:SF12">
    <property type="entry name" value="ISOVALERYL-COA DEHYDROGENASE, MITOCHONDRIAL-RELATED"/>
    <property type="match status" value="1"/>
</dbReference>
<dbReference type="InterPro" id="IPR009075">
    <property type="entry name" value="AcylCo_DH/oxidase_C"/>
</dbReference>
<dbReference type="Pfam" id="PF00441">
    <property type="entry name" value="Acyl-CoA_dh_1"/>
    <property type="match status" value="1"/>
</dbReference>
<dbReference type="PROSITE" id="PS00073">
    <property type="entry name" value="ACYL_COA_DH_2"/>
    <property type="match status" value="1"/>
</dbReference>
<proteinExistence type="inferred from homology"/>
<evidence type="ECO:0000313" key="10">
    <source>
        <dbReference type="Proteomes" id="UP001165042"/>
    </source>
</evidence>
<dbReference type="InterPro" id="IPR037069">
    <property type="entry name" value="AcylCoA_DH/ox_N_sf"/>
</dbReference>
<keyword evidence="5" id="KW-0560">Oxidoreductase</keyword>
<dbReference type="InterPro" id="IPR046373">
    <property type="entry name" value="Acyl-CoA_Oxase/DH_mid-dom_sf"/>
</dbReference>
<dbReference type="Gene3D" id="1.10.540.10">
    <property type="entry name" value="Acyl-CoA dehydrogenase/oxidase, N-terminal domain"/>
    <property type="match status" value="1"/>
</dbReference>
<comment type="cofactor">
    <cofactor evidence="1 5">
        <name>FAD</name>
        <dbReference type="ChEBI" id="CHEBI:57692"/>
    </cofactor>
</comment>
<feature type="domain" description="Acyl-CoA dehydrogenase/oxidase C-terminal" evidence="6">
    <location>
        <begin position="311"/>
        <end position="438"/>
    </location>
</feature>
<dbReference type="SUPFAM" id="SSF47203">
    <property type="entry name" value="Acyl-CoA dehydrogenase C-terminal domain-like"/>
    <property type="match status" value="1"/>
</dbReference>
<feature type="domain" description="Acyl-CoA oxidase/dehydrogenase middle" evidence="7">
    <location>
        <begin position="205"/>
        <end position="293"/>
    </location>
</feature>
<dbReference type="InterPro" id="IPR006091">
    <property type="entry name" value="Acyl-CoA_Oxase/DH_mid-dom"/>
</dbReference>
<dbReference type="EMBL" id="BSSD01000016">
    <property type="protein sequence ID" value="GLW95738.1"/>
    <property type="molecule type" value="Genomic_DNA"/>
</dbReference>
<dbReference type="InterPro" id="IPR036250">
    <property type="entry name" value="AcylCo_DH-like_C"/>
</dbReference>
<reference evidence="9" key="1">
    <citation type="submission" date="2023-02" db="EMBL/GenBank/DDBJ databases">
        <title>Actinokineospora globicatena NBRC 15670.</title>
        <authorList>
            <person name="Ichikawa N."/>
            <person name="Sato H."/>
            <person name="Tonouchi N."/>
        </authorList>
    </citation>
    <scope>NUCLEOTIDE SEQUENCE</scope>
    <source>
        <strain evidence="9">NBRC 15670</strain>
    </source>
</reference>
<evidence type="ECO:0000259" key="6">
    <source>
        <dbReference type="Pfam" id="PF00441"/>
    </source>
</evidence>
<dbReference type="SUPFAM" id="SSF56645">
    <property type="entry name" value="Acyl-CoA dehydrogenase NM domain-like"/>
    <property type="match status" value="1"/>
</dbReference>
<name>A0A9W6QSG9_9PSEU</name>
<organism evidence="9 10">
    <name type="scientific">Actinokineospora globicatena</name>
    <dbReference type="NCBI Taxonomy" id="103729"/>
    <lineage>
        <taxon>Bacteria</taxon>
        <taxon>Bacillati</taxon>
        <taxon>Actinomycetota</taxon>
        <taxon>Actinomycetes</taxon>
        <taxon>Pseudonocardiales</taxon>
        <taxon>Pseudonocardiaceae</taxon>
        <taxon>Actinokineospora</taxon>
    </lineage>
</organism>
<dbReference type="InterPro" id="IPR009100">
    <property type="entry name" value="AcylCoA_DH/oxidase_NM_dom_sf"/>
</dbReference>
<dbReference type="Pfam" id="PF02771">
    <property type="entry name" value="Acyl-CoA_dh_N"/>
    <property type="match status" value="1"/>
</dbReference>
<evidence type="ECO:0000256" key="3">
    <source>
        <dbReference type="ARBA" id="ARBA00022630"/>
    </source>
</evidence>
<sequence>MAGSDQPRRDAMGAALAMLNRLASTVVLDRLGLRKPVERGVYQATKGGFTAAGAAGRAFTSARKLAAPQRPKPSGDPGLFDLTPTEDQAMIRETVAEFAAERLRPAAIEADARCAAPATVLRTIADMGVTLVGVPEALGGVGDERSAVTNVLVAEAMAHGDMGLAVACLAPSAVSTALVLWGDAEQQATYLPSFVGDNVPAAALVVQEPHALFDPFSLRTKAYRTPSGFVLDGVKSMVPRAAEAELFVVAADVDGRGPALFIVESRSSGMSVESDPGMGLRAAGMGKLRLDQVTVPATALLGGGKAEVYAECVRLARIGWCALAVGTAQAVLDYVIPYVNSREAFGEPISHRQGVAFKVADIGIELEGMRLLTYRAAARAEQGKPYAREAGLARRLCAEQGMRIGNDGVQLLGGHGFVKEHPVERWYRDLRAVGLAEGIVLV</sequence>
<evidence type="ECO:0000313" key="9">
    <source>
        <dbReference type="EMBL" id="GLW95738.1"/>
    </source>
</evidence>
<evidence type="ECO:0000259" key="8">
    <source>
        <dbReference type="Pfam" id="PF02771"/>
    </source>
</evidence>
<evidence type="ECO:0000256" key="5">
    <source>
        <dbReference type="RuleBase" id="RU362125"/>
    </source>
</evidence>
<keyword evidence="4 5" id="KW-0274">FAD</keyword>
<evidence type="ECO:0000256" key="4">
    <source>
        <dbReference type="ARBA" id="ARBA00022827"/>
    </source>
</evidence>
<dbReference type="GO" id="GO:0003995">
    <property type="term" value="F:acyl-CoA dehydrogenase activity"/>
    <property type="evidence" value="ECO:0007669"/>
    <property type="project" value="InterPro"/>
</dbReference>
<protein>
    <submittedName>
        <fullName evidence="9">Acyl-CoA dehydrogenase</fullName>
    </submittedName>
</protein>
<dbReference type="GO" id="GO:0050660">
    <property type="term" value="F:flavin adenine dinucleotide binding"/>
    <property type="evidence" value="ECO:0007669"/>
    <property type="project" value="InterPro"/>
</dbReference>